<evidence type="ECO:0000313" key="2">
    <source>
        <dbReference type="Proteomes" id="UP000178404"/>
    </source>
</evidence>
<name>A0A1G2TZQ4_9BACT</name>
<organism evidence="1 2">
    <name type="scientific">Candidatus Zambryskibacteria bacterium RIFCSPLOWO2_01_FULL_35_19</name>
    <dbReference type="NCBI Taxonomy" id="1802757"/>
    <lineage>
        <taxon>Bacteria</taxon>
        <taxon>Candidatus Zambryskiibacteriota</taxon>
    </lineage>
</organism>
<evidence type="ECO:0000313" key="1">
    <source>
        <dbReference type="EMBL" id="OHB02090.1"/>
    </source>
</evidence>
<accession>A0A1G2TZQ4</accession>
<dbReference type="EMBL" id="MHWA01000007">
    <property type="protein sequence ID" value="OHB02090.1"/>
    <property type="molecule type" value="Genomic_DNA"/>
</dbReference>
<dbReference type="AlphaFoldDB" id="A0A1G2TZQ4"/>
<reference evidence="1 2" key="1">
    <citation type="journal article" date="2016" name="Nat. Commun.">
        <title>Thousands of microbial genomes shed light on interconnected biogeochemical processes in an aquifer system.</title>
        <authorList>
            <person name="Anantharaman K."/>
            <person name="Brown C.T."/>
            <person name="Hug L.A."/>
            <person name="Sharon I."/>
            <person name="Castelle C.J."/>
            <person name="Probst A.J."/>
            <person name="Thomas B.C."/>
            <person name="Singh A."/>
            <person name="Wilkins M.J."/>
            <person name="Karaoz U."/>
            <person name="Brodie E.L."/>
            <person name="Williams K.H."/>
            <person name="Hubbard S.S."/>
            <person name="Banfield J.F."/>
        </authorList>
    </citation>
    <scope>NUCLEOTIDE SEQUENCE [LARGE SCALE GENOMIC DNA]</scope>
</reference>
<protein>
    <submittedName>
        <fullName evidence="1">Uncharacterized protein</fullName>
    </submittedName>
</protein>
<comment type="caution">
    <text evidence="1">The sequence shown here is derived from an EMBL/GenBank/DDBJ whole genome shotgun (WGS) entry which is preliminary data.</text>
</comment>
<gene>
    <name evidence="1" type="ORF">A3A90_02405</name>
</gene>
<proteinExistence type="predicted"/>
<dbReference type="Proteomes" id="UP000178404">
    <property type="component" value="Unassembled WGS sequence"/>
</dbReference>
<sequence>MEKHIPHEEKVPTDLVEDVDLAQKAAKLEKPYRDQARGGKEVVNEKLNFLDIIAVNRANRYLDAVSKIPKSENEKNEKIDLLKDEVRGYIAKIIQTINGKYHGFPVLDNTIIDLSEEDFAKLLISVATAINNDRLNYHHEDIRMFGNLADALYLYKIVNDALEKGELILEEGKFRYENRGSGYIAVEDKIREIAEYMSKRYGAIT</sequence>